<dbReference type="FunFam" id="1.25.40.20:FF:000225">
    <property type="entry name" value="caskin-1 isoform X1"/>
    <property type="match status" value="1"/>
</dbReference>
<feature type="compositionally biased region" description="Pro residues" evidence="9">
    <location>
        <begin position="1811"/>
        <end position="1823"/>
    </location>
</feature>
<feature type="compositionally biased region" description="Pro residues" evidence="9">
    <location>
        <begin position="1139"/>
        <end position="1148"/>
    </location>
</feature>
<dbReference type="PROSITE" id="PS50105">
    <property type="entry name" value="SAM_DOMAIN"/>
    <property type="match status" value="2"/>
</dbReference>
<feature type="compositionally biased region" description="Low complexity" evidence="9">
    <location>
        <begin position="1149"/>
        <end position="1171"/>
    </location>
</feature>
<evidence type="ECO:0000313" key="12">
    <source>
        <dbReference type="EMBL" id="KAF6715665.1"/>
    </source>
</evidence>
<dbReference type="SUPFAM" id="SSF47769">
    <property type="entry name" value="SAM/Pointed domain"/>
    <property type="match status" value="2"/>
</dbReference>
<feature type="compositionally biased region" description="Basic and acidic residues" evidence="9">
    <location>
        <begin position="871"/>
        <end position="883"/>
    </location>
</feature>
<dbReference type="InterPro" id="IPR036028">
    <property type="entry name" value="SH3-like_dom_sf"/>
</dbReference>
<feature type="compositionally biased region" description="Pro residues" evidence="9">
    <location>
        <begin position="1773"/>
        <end position="1796"/>
    </location>
</feature>
<accession>A0A834BW17</accession>
<feature type="compositionally biased region" description="Pro residues" evidence="9">
    <location>
        <begin position="1722"/>
        <end position="1737"/>
    </location>
</feature>
<protein>
    <submittedName>
        <fullName evidence="12">Caskin-2</fullName>
    </submittedName>
</protein>
<keyword evidence="3" id="KW-0963">Cytoplasm</keyword>
<feature type="compositionally biased region" description="Low complexity" evidence="9">
    <location>
        <begin position="1204"/>
        <end position="1217"/>
    </location>
</feature>
<dbReference type="SMART" id="SM00248">
    <property type="entry name" value="ANK"/>
    <property type="match status" value="6"/>
</dbReference>
<keyword evidence="2 8" id="KW-0728">SH3 domain</keyword>
<evidence type="ECO:0000313" key="13">
    <source>
        <dbReference type="Proteomes" id="UP000646548"/>
    </source>
</evidence>
<dbReference type="FunFam" id="1.10.150.50:FF:000028">
    <property type="entry name" value="caskin-2 isoform X2"/>
    <property type="match status" value="1"/>
</dbReference>
<evidence type="ECO:0000256" key="4">
    <source>
        <dbReference type="ARBA" id="ARBA00022553"/>
    </source>
</evidence>
<evidence type="ECO:0000256" key="1">
    <source>
        <dbReference type="ARBA" id="ARBA00004496"/>
    </source>
</evidence>
<dbReference type="CDD" id="cd09497">
    <property type="entry name" value="SAM_caskin1_2_repeat1"/>
    <property type="match status" value="1"/>
</dbReference>
<feature type="region of interest" description="Disordered" evidence="9">
    <location>
        <begin position="742"/>
        <end position="809"/>
    </location>
</feature>
<feature type="compositionally biased region" description="Low complexity" evidence="9">
    <location>
        <begin position="1348"/>
        <end position="1358"/>
    </location>
</feature>
<evidence type="ECO:0000256" key="2">
    <source>
        <dbReference type="ARBA" id="ARBA00022443"/>
    </source>
</evidence>
<dbReference type="SMART" id="SM00326">
    <property type="entry name" value="SH3"/>
    <property type="match status" value="1"/>
</dbReference>
<feature type="compositionally biased region" description="Low complexity" evidence="9">
    <location>
        <begin position="1797"/>
        <end position="1810"/>
    </location>
</feature>
<evidence type="ECO:0000256" key="5">
    <source>
        <dbReference type="ARBA" id="ARBA00022737"/>
    </source>
</evidence>
<feature type="repeat" description="ANK" evidence="7">
    <location>
        <begin position="498"/>
        <end position="522"/>
    </location>
</feature>
<dbReference type="Pfam" id="PF12796">
    <property type="entry name" value="Ank_2"/>
    <property type="match status" value="2"/>
</dbReference>
<feature type="repeat" description="ANK" evidence="7">
    <location>
        <begin position="399"/>
        <end position="431"/>
    </location>
</feature>
<evidence type="ECO:0000256" key="7">
    <source>
        <dbReference type="PROSITE-ProRule" id="PRU00023"/>
    </source>
</evidence>
<feature type="compositionally biased region" description="Polar residues" evidence="9">
    <location>
        <begin position="1053"/>
        <end position="1074"/>
    </location>
</feature>
<dbReference type="InterPro" id="IPR032232">
    <property type="entry name" value="Caskin1-CID"/>
</dbReference>
<dbReference type="FunFam" id="1.25.40.20:FF:000042">
    <property type="entry name" value="caskin-2 isoform X2"/>
    <property type="match status" value="1"/>
</dbReference>
<feature type="compositionally biased region" description="Basic and acidic residues" evidence="9">
    <location>
        <begin position="1075"/>
        <end position="1090"/>
    </location>
</feature>
<feature type="region of interest" description="Disordered" evidence="9">
    <location>
        <begin position="1527"/>
        <end position="1833"/>
    </location>
</feature>
<keyword evidence="5" id="KW-0677">Repeat</keyword>
<gene>
    <name evidence="12" type="ORF">FQA47_015399</name>
</gene>
<dbReference type="InterPro" id="IPR002110">
    <property type="entry name" value="Ankyrin_rpt"/>
</dbReference>
<dbReference type="Pfam" id="PF16907">
    <property type="entry name" value="Caskin-Pro-rich"/>
    <property type="match status" value="1"/>
</dbReference>
<feature type="region of interest" description="Disordered" evidence="9">
    <location>
        <begin position="837"/>
        <end position="884"/>
    </location>
</feature>
<feature type="domain" description="SAM" evidence="11">
    <location>
        <begin position="882"/>
        <end position="945"/>
    </location>
</feature>
<keyword evidence="6 7" id="KW-0040">ANK repeat</keyword>
<dbReference type="InterPro" id="IPR001660">
    <property type="entry name" value="SAM"/>
</dbReference>
<dbReference type="Proteomes" id="UP000646548">
    <property type="component" value="Unassembled WGS sequence"/>
</dbReference>
<dbReference type="FunFam" id="2.30.30.40:FF:000062">
    <property type="entry name" value="caskin-2 isoform X1"/>
    <property type="match status" value="1"/>
</dbReference>
<dbReference type="Pfam" id="PF07653">
    <property type="entry name" value="SH3_2"/>
    <property type="match status" value="1"/>
</dbReference>
<feature type="compositionally biased region" description="Polar residues" evidence="9">
    <location>
        <begin position="1639"/>
        <end position="1652"/>
    </location>
</feature>
<feature type="compositionally biased region" description="Polar residues" evidence="9">
    <location>
        <begin position="763"/>
        <end position="777"/>
    </location>
</feature>
<feature type="compositionally biased region" description="Polar residues" evidence="9">
    <location>
        <begin position="1605"/>
        <end position="1624"/>
    </location>
</feature>
<comment type="caution">
    <text evidence="12">The sequence shown here is derived from an EMBL/GenBank/DDBJ whole genome shotgun (WGS) entry which is preliminary data.</text>
</comment>
<dbReference type="InterPro" id="IPR035498">
    <property type="entry name" value="Caskin1/2_SAM_2"/>
</dbReference>
<dbReference type="InterPro" id="IPR001452">
    <property type="entry name" value="SH3_domain"/>
</dbReference>
<dbReference type="SMART" id="SM00454">
    <property type="entry name" value="SAM"/>
    <property type="match status" value="2"/>
</dbReference>
<dbReference type="InterPro" id="IPR035497">
    <property type="entry name" value="Caskin1/2_SAM_1"/>
</dbReference>
<feature type="compositionally biased region" description="Basic and acidic residues" evidence="9">
    <location>
        <begin position="1276"/>
        <end position="1287"/>
    </location>
</feature>
<dbReference type="InterPro" id="IPR032117">
    <property type="entry name" value="Caskin_C"/>
</dbReference>
<feature type="domain" description="SH3" evidence="10">
    <location>
        <begin position="631"/>
        <end position="697"/>
    </location>
</feature>
<feature type="compositionally biased region" description="Polar residues" evidence="9">
    <location>
        <begin position="840"/>
        <end position="858"/>
    </location>
</feature>
<feature type="region of interest" description="Disordered" evidence="9">
    <location>
        <begin position="1463"/>
        <end position="1514"/>
    </location>
</feature>
<feature type="compositionally biased region" description="Low complexity" evidence="9">
    <location>
        <begin position="1110"/>
        <end position="1127"/>
    </location>
</feature>
<dbReference type="InterPro" id="IPR036770">
    <property type="entry name" value="Ankyrin_rpt-contain_sf"/>
</dbReference>
<feature type="compositionally biased region" description="Low complexity" evidence="9">
    <location>
        <begin position="1824"/>
        <end position="1833"/>
    </location>
</feature>
<dbReference type="GO" id="GO:0005737">
    <property type="term" value="C:cytoplasm"/>
    <property type="evidence" value="ECO:0007669"/>
    <property type="project" value="UniProtKB-SubCell"/>
</dbReference>
<evidence type="ECO:0000259" key="11">
    <source>
        <dbReference type="PROSITE" id="PS50105"/>
    </source>
</evidence>
<feature type="repeat" description="ANK" evidence="7">
    <location>
        <begin position="432"/>
        <end position="464"/>
    </location>
</feature>
<dbReference type="PRINTS" id="PR01415">
    <property type="entry name" value="ANKYRIN"/>
</dbReference>
<feature type="compositionally biased region" description="Polar residues" evidence="9">
    <location>
        <begin position="1689"/>
        <end position="1700"/>
    </location>
</feature>
<dbReference type="PROSITE" id="PS50002">
    <property type="entry name" value="SH3"/>
    <property type="match status" value="1"/>
</dbReference>
<sequence>MELQELSAPLVHDTGAILLQPFLFLRPGPHFLLLFLPCWTLQTQMCWVTSPMNIGVYSALFSLVWEDLGCLLPSNLPLRKLTACEHKCACVEEGRAGLKVCSSVMKSVFSRSPAAAACEGVQGWLDVHGCFCVRRSTSISCCKSLQKHRHIRPFQSKSWACVPPHVLLSLFIQSEYQICQGLQENKELQRPVFHPHCQSEWEEEEEESDGKSKEGGLCCKSKSLSGLSMRSALQRTPNIPLSSHQPRPSHSEAGSSSLYVAREDGCHNTIRMRNYPLKAFIFVCMTNYFRGFTAVKCFNWLCHIRGDVTSFTRDSPAAVSQSGGLQGFDGESQRAPRLIIPVTGRQFWGTHVQKSDVSADVSDKMNVEVCHFAQPAVQVLVLKLLGSTKKVNVNFQDTDGFSPLHHAALNGNLELISILLESQAAVDIRDQKGMRPLHYAAWQGKAEPMKMLLKSGSSVNGQSDEGQIPLHLSAQHGHYDVSEMLLQHQSNPCIVDNAGKTPLDLACEFGRVGVVQLLLSSNMCAALLEPKKGDTTDPNGTSPLHLAAKNGHIDIIRLLIQAGIDINRQTKAGTALHEAALCGKTEVVRLLLESGINATVRNTYSQTALDIVYQFTATQASREIKQLLRASAALQVRALKDYCNNYDLTSLNIKAGDVITVLEQHPDGRWKGCIHDNRTGNDRVGYFPSTLVEVISKRTGLASKVICTQQFQKIPLVPPATVAPANAVVNGNDTTFHQIHILPPPPPPPPHSHQPLLPLFTSFGYNRSPVTTPQGDTPTAPGGDRSSVGSSGSVTSLRSSGSGQSAGSAPHILHAQAEGVKLLATVLSQSAKAKEHLMEQSMSVDQPAASTRTSSQSGCPLHEAPPYDATATRKGEGPGDGKSSEAVVQWLSDFQLQVYAPNFLNAGYDLPTISRMTPEDLTAIGITKPGHRKKIATEINKLSVTEWLPEQKPNNLEEWLSAIGLSQYHQVLVQNGYENIDFITDITWEDLQEIGITKLGHQKKLMLAVKKLAELQRVTDGRGSPRKKPPPITQQQEVMSIDSPPPEEVMSPKMSTFQDSELSPELQNAMTQPRQEVKAQRVHTLSKDYEETTAGGGGGPPKKEARTMRQQSSQGSTSSHRGSVSSQGKHRHSHSHSQPAPPYTPPHTPTKTRTSSSSSTSSVQSTASPQPKSKPSQELIQEERPQAPRSHPPQSPTHRGAPCQLPQQQQHSQIQLEQQHHPQAMDVRETQQAQVPLLCLPPEAELAEEEDADPSLLQKKRAHSLNRHAVSDGECDERPNREEREAETPGGQGPPVMRPEGGKYATVTHRVSRSHSVRNQDKGGNRNHTQTFALRQKKKGPPPPPPKRSSSAISSSSSNLTEANTQLQTLTTTGGMLDVPYHQQRRASDLGVSVEATAVETTSMGSVRSIAAMLEMSSIGGGAKGMALQKNFLQVGKTRDAIGLDGEVVNRRRTISGPVTELVEAAKREQPAPSDLLPISNLTESSPPLPSPHYTSSTQPNSGGSSSSSENLPFAEEGSLTIRRQGREEGEGQGDGDGPQRDAGHTPEDRVESTATLKRRPRSSKSHPNGSDFILQESSTVKRRPKSRDKEPEGYTDLSAANGEPVSTVQPKTTQPVPYQNGTATVKRCQPSDAVVSEPQPQNHPQQGTTNTPHRDSVDHGAPTANEGGPLRKPKPPVSPKPVVAQIKRQGTQQNTQQAVPNKKIPLPGPGTPGSPVEGKKIPPPVSPKPAPPPTAPKPAKLIHSMTSPSSPTTASVPVKQHSVVARQTSSPPTFPPSNTPSPPNAKPTSPSPQSPHTPQTPTTPQTPLTPATPSPTPPPVKPPRSSIGGVSVDSGIAGGAFMPHANTTAEFGVDSLVHQKLEETSASLAAALQAVEDKILHQEDSVAEQKTTVSILDDIGSMFDDLADQLDAMLE</sequence>
<evidence type="ECO:0000256" key="6">
    <source>
        <dbReference type="ARBA" id="ARBA00023043"/>
    </source>
</evidence>
<dbReference type="Pfam" id="PF00023">
    <property type="entry name" value="Ank"/>
    <property type="match status" value="1"/>
</dbReference>
<dbReference type="Gene3D" id="2.30.30.40">
    <property type="entry name" value="SH3 Domains"/>
    <property type="match status" value="1"/>
</dbReference>
<dbReference type="FunFam" id="1.10.150.50:FF:000032">
    <property type="entry name" value="caskin-1 isoform X1"/>
    <property type="match status" value="1"/>
</dbReference>
<feature type="compositionally biased region" description="Basic and acidic residues" evidence="9">
    <location>
        <begin position="1538"/>
        <end position="1552"/>
    </location>
</feature>
<dbReference type="SUPFAM" id="SSF50044">
    <property type="entry name" value="SH3-domain"/>
    <property type="match status" value="1"/>
</dbReference>
<dbReference type="PROSITE" id="PS50088">
    <property type="entry name" value="ANK_REPEAT"/>
    <property type="match status" value="6"/>
</dbReference>
<dbReference type="InterPro" id="IPR035495">
    <property type="entry name" value="Caskin1_SH3"/>
</dbReference>
<feature type="compositionally biased region" description="Low complexity" evidence="9">
    <location>
        <begin position="1745"/>
        <end position="1758"/>
    </location>
</feature>
<dbReference type="Pfam" id="PF16600">
    <property type="entry name" value="Caskin1-CID"/>
    <property type="match status" value="1"/>
</dbReference>
<feature type="repeat" description="ANK" evidence="7">
    <location>
        <begin position="539"/>
        <end position="571"/>
    </location>
</feature>
<dbReference type="InterPro" id="IPR013761">
    <property type="entry name" value="SAM/pointed_sf"/>
</dbReference>
<dbReference type="Pfam" id="PF00536">
    <property type="entry name" value="SAM_1"/>
    <property type="match status" value="2"/>
</dbReference>
<dbReference type="CDD" id="cd12062">
    <property type="entry name" value="SH3_Caskin1"/>
    <property type="match status" value="1"/>
</dbReference>
<dbReference type="InterPro" id="IPR033635">
    <property type="entry name" value="ANKS1/Caskin"/>
</dbReference>
<dbReference type="CDD" id="cd09498">
    <property type="entry name" value="SAM_caskin1_2_repeat2"/>
    <property type="match status" value="1"/>
</dbReference>
<name>A0A834BW17_ORYME</name>
<dbReference type="SUPFAM" id="SSF48403">
    <property type="entry name" value="Ankyrin repeat"/>
    <property type="match status" value="1"/>
</dbReference>
<evidence type="ECO:0000259" key="10">
    <source>
        <dbReference type="PROSITE" id="PS50002"/>
    </source>
</evidence>
<feature type="domain" description="SAM" evidence="11">
    <location>
        <begin position="951"/>
        <end position="1015"/>
    </location>
</feature>
<evidence type="ECO:0000256" key="8">
    <source>
        <dbReference type="PROSITE-ProRule" id="PRU00192"/>
    </source>
</evidence>
<keyword evidence="4" id="KW-0597">Phosphoprotein</keyword>
<feature type="compositionally biased region" description="Pro residues" evidence="9">
    <location>
        <begin position="742"/>
        <end position="752"/>
    </location>
</feature>
<feature type="repeat" description="ANK" evidence="7">
    <location>
        <begin position="465"/>
        <end position="497"/>
    </location>
</feature>
<dbReference type="EMBL" id="WKFB01001034">
    <property type="protein sequence ID" value="KAF6715665.1"/>
    <property type="molecule type" value="Genomic_DNA"/>
</dbReference>
<dbReference type="Pfam" id="PF16632">
    <property type="entry name" value="Caskin-tail"/>
    <property type="match status" value="1"/>
</dbReference>
<evidence type="ECO:0000256" key="3">
    <source>
        <dbReference type="ARBA" id="ARBA00022490"/>
    </source>
</evidence>
<evidence type="ECO:0000256" key="9">
    <source>
        <dbReference type="SAM" id="MobiDB-lite"/>
    </source>
</evidence>
<comment type="subcellular location">
    <subcellularLocation>
        <location evidence="1">Cytoplasm</location>
    </subcellularLocation>
</comment>
<feature type="region of interest" description="Disordered" evidence="9">
    <location>
        <begin position="1018"/>
        <end position="1362"/>
    </location>
</feature>
<feature type="compositionally biased region" description="Low complexity" evidence="9">
    <location>
        <begin position="782"/>
        <end position="808"/>
    </location>
</feature>
<organism evidence="12 13">
    <name type="scientific">Oryzias melastigma</name>
    <name type="common">Marine medaka</name>
    <dbReference type="NCBI Taxonomy" id="30732"/>
    <lineage>
        <taxon>Eukaryota</taxon>
        <taxon>Metazoa</taxon>
        <taxon>Chordata</taxon>
        <taxon>Craniata</taxon>
        <taxon>Vertebrata</taxon>
        <taxon>Euteleostomi</taxon>
        <taxon>Actinopterygii</taxon>
        <taxon>Neopterygii</taxon>
        <taxon>Teleostei</taxon>
        <taxon>Neoteleostei</taxon>
        <taxon>Acanthomorphata</taxon>
        <taxon>Ovalentaria</taxon>
        <taxon>Atherinomorphae</taxon>
        <taxon>Beloniformes</taxon>
        <taxon>Adrianichthyidae</taxon>
        <taxon>Oryziinae</taxon>
        <taxon>Oryzias</taxon>
    </lineage>
</organism>
<feature type="repeat" description="ANK" evidence="7">
    <location>
        <begin position="571"/>
        <end position="603"/>
    </location>
</feature>
<dbReference type="PROSITE" id="PS50297">
    <property type="entry name" value="ANK_REP_REGION"/>
    <property type="match status" value="6"/>
</dbReference>
<dbReference type="PANTHER" id="PTHR24174:SF11">
    <property type="entry name" value="CASKIN-1"/>
    <property type="match status" value="1"/>
</dbReference>
<dbReference type="PANTHER" id="PTHR24174">
    <property type="entry name" value="ANKYRIN REPEAT AND STERILE ALPHA MOTIF DOMAIN-CONTAINING PROTEIN 1"/>
    <property type="match status" value="1"/>
</dbReference>
<proteinExistence type="predicted"/>
<dbReference type="Gene3D" id="1.10.150.50">
    <property type="entry name" value="Transcription Factor, Ets-1"/>
    <property type="match status" value="2"/>
</dbReference>
<reference evidence="12" key="1">
    <citation type="journal article" name="BMC Genomics">
        <title>Long-read sequencing and de novo genome assembly of marine medaka (Oryzias melastigma).</title>
        <authorList>
            <person name="Liang P."/>
            <person name="Saqib H.S.A."/>
            <person name="Ni X."/>
            <person name="Shen Y."/>
        </authorList>
    </citation>
    <scope>NUCLEOTIDE SEQUENCE</scope>
    <source>
        <strain evidence="12">Bigg-433</strain>
    </source>
</reference>
<dbReference type="Gene3D" id="1.25.40.20">
    <property type="entry name" value="Ankyrin repeat-containing domain"/>
    <property type="match status" value="2"/>
</dbReference>